<feature type="signal peptide" evidence="1">
    <location>
        <begin position="1"/>
        <end position="33"/>
    </location>
</feature>
<dbReference type="EMBL" id="CAJHJT010000001">
    <property type="protein sequence ID" value="CAD6994915.1"/>
    <property type="molecule type" value="Genomic_DNA"/>
</dbReference>
<sequence length="98" mass="10681">MVFVAWSNPSGLLMLLAFTLALLFVINVPSISANSGRVAPATLNGRNDVFTSSFLVRFKRSVDNDFAKEVATRYGFDNIGPVTSYLTPKMPDFGTTSK</sequence>
<comment type="caution">
    <text evidence="2">The sequence shown here is derived from an EMBL/GenBank/DDBJ whole genome shotgun (WGS) entry which is preliminary data.</text>
</comment>
<organism evidence="2 3">
    <name type="scientific">Ceratitis capitata</name>
    <name type="common">Mediterranean fruit fly</name>
    <name type="synonym">Tephritis capitata</name>
    <dbReference type="NCBI Taxonomy" id="7213"/>
    <lineage>
        <taxon>Eukaryota</taxon>
        <taxon>Metazoa</taxon>
        <taxon>Ecdysozoa</taxon>
        <taxon>Arthropoda</taxon>
        <taxon>Hexapoda</taxon>
        <taxon>Insecta</taxon>
        <taxon>Pterygota</taxon>
        <taxon>Neoptera</taxon>
        <taxon>Endopterygota</taxon>
        <taxon>Diptera</taxon>
        <taxon>Brachycera</taxon>
        <taxon>Muscomorpha</taxon>
        <taxon>Tephritoidea</taxon>
        <taxon>Tephritidae</taxon>
        <taxon>Ceratitis</taxon>
        <taxon>Ceratitis</taxon>
    </lineage>
</organism>
<protein>
    <submittedName>
        <fullName evidence="2">(Mediterranean fruit fly) hypothetical protein</fullName>
    </submittedName>
</protein>
<feature type="chain" id="PRO_5033020960" evidence="1">
    <location>
        <begin position="34"/>
        <end position="98"/>
    </location>
</feature>
<proteinExistence type="predicted"/>
<evidence type="ECO:0000256" key="1">
    <source>
        <dbReference type="SAM" id="SignalP"/>
    </source>
</evidence>
<name>A0A811UBV7_CERCA</name>
<gene>
    <name evidence="2" type="ORF">CCAP1982_LOCUS3649</name>
</gene>
<dbReference type="OrthoDB" id="300641at2759"/>
<dbReference type="Proteomes" id="UP000606786">
    <property type="component" value="Unassembled WGS sequence"/>
</dbReference>
<reference evidence="2" key="1">
    <citation type="submission" date="2020-11" db="EMBL/GenBank/DDBJ databases">
        <authorList>
            <person name="Whitehead M."/>
        </authorList>
    </citation>
    <scope>NUCLEOTIDE SEQUENCE</scope>
    <source>
        <strain evidence="2">EGII</strain>
    </source>
</reference>
<keyword evidence="3" id="KW-1185">Reference proteome</keyword>
<evidence type="ECO:0000313" key="3">
    <source>
        <dbReference type="Proteomes" id="UP000606786"/>
    </source>
</evidence>
<keyword evidence="1" id="KW-0732">Signal</keyword>
<evidence type="ECO:0000313" key="2">
    <source>
        <dbReference type="EMBL" id="CAD6994915.1"/>
    </source>
</evidence>
<dbReference type="AlphaFoldDB" id="A0A811UBV7"/>
<accession>A0A811UBV7</accession>